<name>A0A1N7IRW2_9GAMM</name>
<reference evidence="3" key="1">
    <citation type="submission" date="2017-01" db="EMBL/GenBank/DDBJ databases">
        <authorList>
            <person name="Varghese N."/>
            <person name="Submissions S."/>
        </authorList>
    </citation>
    <scope>NUCLEOTIDE SEQUENCE [LARGE SCALE GENOMIC DNA]</scope>
    <source>
        <strain evidence="3">DSM 22306</strain>
    </source>
</reference>
<accession>A0A1N7IRW2</accession>
<keyword evidence="1" id="KW-0812">Transmembrane</keyword>
<organism evidence="2 3">
    <name type="scientific">Neptunomonas antarctica</name>
    <dbReference type="NCBI Taxonomy" id="619304"/>
    <lineage>
        <taxon>Bacteria</taxon>
        <taxon>Pseudomonadati</taxon>
        <taxon>Pseudomonadota</taxon>
        <taxon>Gammaproteobacteria</taxon>
        <taxon>Oceanospirillales</taxon>
        <taxon>Oceanospirillaceae</taxon>
        <taxon>Neptunomonas</taxon>
    </lineage>
</organism>
<protein>
    <submittedName>
        <fullName evidence="2">Uncharacterized protein</fullName>
    </submittedName>
</protein>
<keyword evidence="1" id="KW-1133">Transmembrane helix</keyword>
<dbReference type="EMBL" id="FTOE01000001">
    <property type="protein sequence ID" value="SIS39839.1"/>
    <property type="molecule type" value="Genomic_DNA"/>
</dbReference>
<sequence length="75" mass="8671">MYFLIILEQILFWGGLTVFLVSLAMYAGRTKDFKSLLMFWQPTIEFSPKEFNINRTGMTMMIVGLVLRVAVNFLG</sequence>
<dbReference type="STRING" id="619304.SAMN05421760_10131"/>
<dbReference type="Proteomes" id="UP000185999">
    <property type="component" value="Unassembled WGS sequence"/>
</dbReference>
<gene>
    <name evidence="2" type="ORF">SAMN05421760_10131</name>
</gene>
<feature type="transmembrane region" description="Helical" evidence="1">
    <location>
        <begin position="6"/>
        <end position="28"/>
    </location>
</feature>
<proteinExistence type="predicted"/>
<dbReference type="OrthoDB" id="6184036at2"/>
<dbReference type="RefSeq" id="WP_054339674.1">
    <property type="nucleotide sequence ID" value="NZ_FTOE01000001.1"/>
</dbReference>
<evidence type="ECO:0000313" key="2">
    <source>
        <dbReference type="EMBL" id="SIS39839.1"/>
    </source>
</evidence>
<evidence type="ECO:0000313" key="3">
    <source>
        <dbReference type="Proteomes" id="UP000185999"/>
    </source>
</evidence>
<evidence type="ECO:0000256" key="1">
    <source>
        <dbReference type="SAM" id="Phobius"/>
    </source>
</evidence>
<dbReference type="AlphaFoldDB" id="A0A1N7IRW2"/>
<keyword evidence="3" id="KW-1185">Reference proteome</keyword>
<keyword evidence="1" id="KW-0472">Membrane</keyword>